<feature type="compositionally biased region" description="Basic residues" evidence="3">
    <location>
        <begin position="188"/>
        <end position="200"/>
    </location>
</feature>
<dbReference type="InterPro" id="IPR035979">
    <property type="entry name" value="RBD_domain_sf"/>
</dbReference>
<feature type="region of interest" description="Disordered" evidence="3">
    <location>
        <begin position="1"/>
        <end position="66"/>
    </location>
</feature>
<keyword evidence="6" id="KW-1185">Reference proteome</keyword>
<dbReference type="EMBL" id="CP000496">
    <property type="protein sequence ID" value="ABN64508.1"/>
    <property type="molecule type" value="Genomic_DNA"/>
</dbReference>
<dbReference type="STRING" id="322104.A3LPJ8"/>
<proteinExistence type="predicted"/>
<dbReference type="GeneID" id="4837659"/>
<protein>
    <recommendedName>
        <fullName evidence="4">RRM domain-containing protein</fullName>
    </recommendedName>
</protein>
<dbReference type="eggNOG" id="ENOG502SCR7">
    <property type="taxonomic scope" value="Eukaryota"/>
</dbReference>
<accession>A3LPJ8</accession>
<dbReference type="PANTHER" id="PTHR19965:SF82">
    <property type="entry name" value="THO COMPLEX SUBUNIT 4"/>
    <property type="match status" value="1"/>
</dbReference>
<name>A3LPJ8_PICST</name>
<dbReference type="PROSITE" id="PS50102">
    <property type="entry name" value="RRM"/>
    <property type="match status" value="1"/>
</dbReference>
<dbReference type="InterPro" id="IPR051229">
    <property type="entry name" value="ALYREF_mRNA_export"/>
</dbReference>
<dbReference type="OrthoDB" id="5382468at2759"/>
<dbReference type="RefSeq" id="XP_001382537.1">
    <property type="nucleotide sequence ID" value="XM_001382500.1"/>
</dbReference>
<evidence type="ECO:0000259" key="4">
    <source>
        <dbReference type="PROSITE" id="PS50102"/>
    </source>
</evidence>
<feature type="compositionally biased region" description="Low complexity" evidence="3">
    <location>
        <begin position="27"/>
        <end position="37"/>
    </location>
</feature>
<dbReference type="SUPFAM" id="SSF54928">
    <property type="entry name" value="RNA-binding domain, RBD"/>
    <property type="match status" value="1"/>
</dbReference>
<dbReference type="SMART" id="SM01218">
    <property type="entry name" value="FoP_duplication"/>
    <property type="match status" value="1"/>
</dbReference>
<keyword evidence="1 2" id="KW-0694">RNA-binding</keyword>
<evidence type="ECO:0000256" key="1">
    <source>
        <dbReference type="ARBA" id="ARBA00022884"/>
    </source>
</evidence>
<feature type="compositionally biased region" description="Low complexity" evidence="3">
    <location>
        <begin position="51"/>
        <end position="62"/>
    </location>
</feature>
<dbReference type="PANTHER" id="PTHR19965">
    <property type="entry name" value="RNA AND EXPORT FACTOR BINDING PROTEIN"/>
    <property type="match status" value="1"/>
</dbReference>
<evidence type="ECO:0000256" key="3">
    <source>
        <dbReference type="SAM" id="MobiDB-lite"/>
    </source>
</evidence>
<dbReference type="Gene3D" id="3.30.70.330">
    <property type="match status" value="1"/>
</dbReference>
<dbReference type="AlphaFoldDB" id="A3LPJ8"/>
<dbReference type="KEGG" id="pic:PICST_35114"/>
<feature type="compositionally biased region" description="Basic and acidic residues" evidence="3">
    <location>
        <begin position="1"/>
        <end position="10"/>
    </location>
</feature>
<dbReference type="InterPro" id="IPR025715">
    <property type="entry name" value="FoP_C"/>
</dbReference>
<feature type="region of interest" description="Disordered" evidence="3">
    <location>
        <begin position="161"/>
        <end position="239"/>
    </location>
</feature>
<dbReference type="Pfam" id="PF13865">
    <property type="entry name" value="FoP_duplication"/>
    <property type="match status" value="1"/>
</dbReference>
<dbReference type="GO" id="GO:0005634">
    <property type="term" value="C:nucleus"/>
    <property type="evidence" value="ECO:0007669"/>
    <property type="project" value="TreeGrafter"/>
</dbReference>
<gene>
    <name evidence="5" type="ORF">PICST_35114</name>
</gene>
<dbReference type="OMA" id="DTRNINH"/>
<dbReference type="Pfam" id="PF00076">
    <property type="entry name" value="RRM_1"/>
    <property type="match status" value="1"/>
</dbReference>
<reference evidence="5 6" key="1">
    <citation type="journal article" date="2007" name="Nat. Biotechnol.">
        <title>Genome sequence of the lignocellulose-bioconverting and xylose-fermenting yeast Pichia stipitis.</title>
        <authorList>
            <person name="Jeffries T.W."/>
            <person name="Grigoriev I.V."/>
            <person name="Grimwood J."/>
            <person name="Laplaza J.M."/>
            <person name="Aerts A."/>
            <person name="Salamov A."/>
            <person name="Schmutz J."/>
            <person name="Lindquist E."/>
            <person name="Dehal P."/>
            <person name="Shapiro H."/>
            <person name="Jin Y.S."/>
            <person name="Passoth V."/>
            <person name="Richardson P.M."/>
        </authorList>
    </citation>
    <scope>NUCLEOTIDE SEQUENCE [LARGE SCALE GENOMIC DNA]</scope>
    <source>
        <strain evidence="6">ATCC 58785 / CBS 6054 / NBRC 10063 / NRRL Y-11545</strain>
    </source>
</reference>
<evidence type="ECO:0000313" key="5">
    <source>
        <dbReference type="EMBL" id="ABN64508.1"/>
    </source>
</evidence>
<evidence type="ECO:0000313" key="6">
    <source>
        <dbReference type="Proteomes" id="UP000002258"/>
    </source>
</evidence>
<dbReference type="SMART" id="SM00360">
    <property type="entry name" value="RRM"/>
    <property type="match status" value="1"/>
</dbReference>
<dbReference type="InterPro" id="IPR012677">
    <property type="entry name" value="Nucleotide-bd_a/b_plait_sf"/>
</dbReference>
<dbReference type="Proteomes" id="UP000002258">
    <property type="component" value="Chromosome 2"/>
</dbReference>
<dbReference type="InterPro" id="IPR000504">
    <property type="entry name" value="RRM_dom"/>
</dbReference>
<dbReference type="HOGENOM" id="CLU_1019408_0_0_1"/>
<dbReference type="GO" id="GO:0003729">
    <property type="term" value="F:mRNA binding"/>
    <property type="evidence" value="ECO:0007669"/>
    <property type="project" value="TreeGrafter"/>
</dbReference>
<evidence type="ECO:0000256" key="2">
    <source>
        <dbReference type="PROSITE-ProRule" id="PRU00176"/>
    </source>
</evidence>
<organism evidence="5 6">
    <name type="scientific">Scheffersomyces stipitis (strain ATCC 58785 / CBS 6054 / NBRC 10063 / NRRL Y-11545)</name>
    <name type="common">Yeast</name>
    <name type="synonym">Pichia stipitis</name>
    <dbReference type="NCBI Taxonomy" id="322104"/>
    <lineage>
        <taxon>Eukaryota</taxon>
        <taxon>Fungi</taxon>
        <taxon>Dikarya</taxon>
        <taxon>Ascomycota</taxon>
        <taxon>Saccharomycotina</taxon>
        <taxon>Pichiomycetes</taxon>
        <taxon>Debaryomycetaceae</taxon>
        <taxon>Scheffersomyces</taxon>
    </lineage>
</organism>
<feature type="compositionally biased region" description="Polar residues" evidence="3">
    <location>
        <begin position="222"/>
        <end position="239"/>
    </location>
</feature>
<dbReference type="InParanoid" id="A3LPJ8"/>
<feature type="domain" description="RRM" evidence="4">
    <location>
        <begin position="75"/>
        <end position="150"/>
    </location>
</feature>
<sequence length="239" mass="26428">MSDILEKSLDEIIGENKSSRRPHRRSGGPSRRGNQSRIQKTPYTRERPTNSHSNYRPSSSSSLPGYIREMSHSRPVLRVKNIHPDLNGEDLSNLFGNISAVEFVKFDNRDDSVAYVCFETDNTRSNAAAIEKYNGKKAMGNVLVVESATSLADRISGLPTNTRIIRGKNGPAPGGRERKIGQTPGGRERKKKEPRPKHVKKSAEDLDNELTAYMNNGGDSGATESAETDSQNIDQSMKD</sequence>